<reference evidence="2 3" key="1">
    <citation type="submission" date="2014-12" db="EMBL/GenBank/DDBJ databases">
        <title>Draft genome sequence of Cohnella kolymensis strain B-2846.</title>
        <authorList>
            <person name="Karlyshev A.V."/>
            <person name="Kudryashova E.B."/>
        </authorList>
    </citation>
    <scope>NUCLEOTIDE SEQUENCE [LARGE SCALE GENOMIC DNA]</scope>
    <source>
        <strain evidence="2 3">VKM B-2846</strain>
    </source>
</reference>
<keyword evidence="3" id="KW-1185">Reference proteome</keyword>
<name>A0ABR5A0J7_9BACL</name>
<comment type="caution">
    <text evidence="2">The sequence shown here is derived from an EMBL/GenBank/DDBJ whole genome shotgun (WGS) entry which is preliminary data.</text>
</comment>
<evidence type="ECO:0000256" key="1">
    <source>
        <dbReference type="SAM" id="SignalP"/>
    </source>
</evidence>
<organism evidence="2 3">
    <name type="scientific">Cohnella kolymensis</name>
    <dbReference type="NCBI Taxonomy" id="1590652"/>
    <lineage>
        <taxon>Bacteria</taxon>
        <taxon>Bacillati</taxon>
        <taxon>Bacillota</taxon>
        <taxon>Bacilli</taxon>
        <taxon>Bacillales</taxon>
        <taxon>Paenibacillaceae</taxon>
        <taxon>Cohnella</taxon>
    </lineage>
</organism>
<sequence>MKKKRLTALIIMSVIMSMSLFAAVASAADMSQFGFTKVVAEKKIKAGEAAQISHSGIKIDIPAGAFTNDVSFQVLEADIKLSQFNSPVMFSFKDKDVNSSNIYWNVPSVGKIAPNSTAAVIDGRTLTHSVGGAPIGWMITSPTWSVQDDN</sequence>
<protein>
    <submittedName>
        <fullName evidence="2">Uncharacterized protein</fullName>
    </submittedName>
</protein>
<accession>A0ABR5A0J7</accession>
<gene>
    <name evidence="2" type="ORF">SD71_21250</name>
</gene>
<dbReference type="RefSeq" id="WP_041067853.1">
    <property type="nucleotide sequence ID" value="NZ_JXAL01000034.1"/>
</dbReference>
<evidence type="ECO:0000313" key="3">
    <source>
        <dbReference type="Proteomes" id="UP000054526"/>
    </source>
</evidence>
<proteinExistence type="predicted"/>
<feature type="signal peptide" evidence="1">
    <location>
        <begin position="1"/>
        <end position="22"/>
    </location>
</feature>
<feature type="chain" id="PRO_5046148226" evidence="1">
    <location>
        <begin position="23"/>
        <end position="150"/>
    </location>
</feature>
<dbReference type="Proteomes" id="UP000054526">
    <property type="component" value="Unassembled WGS sequence"/>
</dbReference>
<keyword evidence="1" id="KW-0732">Signal</keyword>
<evidence type="ECO:0000313" key="2">
    <source>
        <dbReference type="EMBL" id="KIL34193.1"/>
    </source>
</evidence>
<dbReference type="EMBL" id="JXAL01000034">
    <property type="protein sequence ID" value="KIL34193.1"/>
    <property type="molecule type" value="Genomic_DNA"/>
</dbReference>